<dbReference type="eggNOG" id="ENOG502T0I9">
    <property type="taxonomic scope" value="Eukaryota"/>
</dbReference>
<proteinExistence type="predicted"/>
<name>A0A1D6F8I3_MAIZE</name>
<protein>
    <submittedName>
        <fullName evidence="1">Uncharacterized protein</fullName>
    </submittedName>
</protein>
<evidence type="ECO:0000313" key="1">
    <source>
        <dbReference type="EMBL" id="ONM27487.1"/>
    </source>
</evidence>
<dbReference type="PaxDb" id="4577-GRMZM2G418654_P01"/>
<organism evidence="1">
    <name type="scientific">Zea mays</name>
    <name type="common">Maize</name>
    <dbReference type="NCBI Taxonomy" id="4577"/>
    <lineage>
        <taxon>Eukaryota</taxon>
        <taxon>Viridiplantae</taxon>
        <taxon>Streptophyta</taxon>
        <taxon>Embryophyta</taxon>
        <taxon>Tracheophyta</taxon>
        <taxon>Spermatophyta</taxon>
        <taxon>Magnoliopsida</taxon>
        <taxon>Liliopsida</taxon>
        <taxon>Poales</taxon>
        <taxon>Poaceae</taxon>
        <taxon>PACMAD clade</taxon>
        <taxon>Panicoideae</taxon>
        <taxon>Andropogonodae</taxon>
        <taxon>Andropogoneae</taxon>
        <taxon>Tripsacinae</taxon>
        <taxon>Zea</taxon>
    </lineage>
</organism>
<dbReference type="EMBL" id="CM007648">
    <property type="protein sequence ID" value="ONM27487.1"/>
    <property type="molecule type" value="Genomic_DNA"/>
</dbReference>
<dbReference type="AlphaFoldDB" id="A0A1D6F8I3"/>
<gene>
    <name evidence="1" type="ORF">ZEAMMB73_Zm00001d007735</name>
</gene>
<accession>A0A1D6F8I3</accession>
<sequence>MCPHVVLGQQSCGSRTTRTKNAITQAAATTALSTMRTASIRPSLNAQRNCVPMSSRDWRNWNAAQVMKTVEKQHDPQPIEAPINVPERADLDEARLAYVAAVRRGAEELARLVHGPAEAVEHVTAPEVLIDVVVVPLGGVRRLAVAAELGLGMNDVADGHDDAHKEGVLVVHGGVGGAARGGVDEALEDAVQLGRHVVVDVAEALGRETQVGSLAPDEKVQARVEQIGARVTLEDIDGGATAEEAAPEGVVAEQLLPDLACDAGLERVGEVSGGEAHLRIGEEERRICALARRRGTSARWRGGARGAPACS</sequence>
<dbReference type="InParanoid" id="A0A1D6F8I3"/>
<reference evidence="1" key="1">
    <citation type="submission" date="2015-12" db="EMBL/GenBank/DDBJ databases">
        <title>Update maize B73 reference genome by single molecule sequencing technologies.</title>
        <authorList>
            <consortium name="Maize Genome Sequencing Project"/>
            <person name="Ware D."/>
        </authorList>
    </citation>
    <scope>NUCLEOTIDE SEQUENCE [LARGE SCALE GENOMIC DNA]</scope>
    <source>
        <tissue evidence="1">Seedling</tissue>
    </source>
</reference>